<evidence type="ECO:0000313" key="3">
    <source>
        <dbReference type="EMBL" id="KAF1917357.1"/>
    </source>
</evidence>
<keyword evidence="2" id="KW-0472">Membrane</keyword>
<proteinExistence type="predicted"/>
<evidence type="ECO:0000313" key="4">
    <source>
        <dbReference type="Proteomes" id="UP000800096"/>
    </source>
</evidence>
<organism evidence="3 4">
    <name type="scientific">Ampelomyces quisqualis</name>
    <name type="common">Powdery mildew agent</name>
    <dbReference type="NCBI Taxonomy" id="50730"/>
    <lineage>
        <taxon>Eukaryota</taxon>
        <taxon>Fungi</taxon>
        <taxon>Dikarya</taxon>
        <taxon>Ascomycota</taxon>
        <taxon>Pezizomycotina</taxon>
        <taxon>Dothideomycetes</taxon>
        <taxon>Pleosporomycetidae</taxon>
        <taxon>Pleosporales</taxon>
        <taxon>Pleosporineae</taxon>
        <taxon>Phaeosphaeriaceae</taxon>
        <taxon>Ampelomyces</taxon>
    </lineage>
</organism>
<feature type="transmembrane region" description="Helical" evidence="2">
    <location>
        <begin position="6"/>
        <end position="28"/>
    </location>
</feature>
<gene>
    <name evidence="3" type="ORF">BDU57DRAFT_537049</name>
</gene>
<feature type="compositionally biased region" description="Polar residues" evidence="1">
    <location>
        <begin position="461"/>
        <end position="475"/>
    </location>
</feature>
<reference evidence="3" key="1">
    <citation type="journal article" date="2020" name="Stud. Mycol.">
        <title>101 Dothideomycetes genomes: a test case for predicting lifestyles and emergence of pathogens.</title>
        <authorList>
            <person name="Haridas S."/>
            <person name="Albert R."/>
            <person name="Binder M."/>
            <person name="Bloem J."/>
            <person name="Labutti K."/>
            <person name="Salamov A."/>
            <person name="Andreopoulos B."/>
            <person name="Baker S."/>
            <person name="Barry K."/>
            <person name="Bills G."/>
            <person name="Bluhm B."/>
            <person name="Cannon C."/>
            <person name="Castanera R."/>
            <person name="Culley D."/>
            <person name="Daum C."/>
            <person name="Ezra D."/>
            <person name="Gonzalez J."/>
            <person name="Henrissat B."/>
            <person name="Kuo A."/>
            <person name="Liang C."/>
            <person name="Lipzen A."/>
            <person name="Lutzoni F."/>
            <person name="Magnuson J."/>
            <person name="Mondo S."/>
            <person name="Nolan M."/>
            <person name="Ohm R."/>
            <person name="Pangilinan J."/>
            <person name="Park H.-J."/>
            <person name="Ramirez L."/>
            <person name="Alfaro M."/>
            <person name="Sun H."/>
            <person name="Tritt A."/>
            <person name="Yoshinaga Y."/>
            <person name="Zwiers L.-H."/>
            <person name="Turgeon B."/>
            <person name="Goodwin S."/>
            <person name="Spatafora J."/>
            <person name="Crous P."/>
            <person name="Grigoriev I."/>
        </authorList>
    </citation>
    <scope>NUCLEOTIDE SEQUENCE</scope>
    <source>
        <strain evidence="3">HMLAC05119</strain>
    </source>
</reference>
<evidence type="ECO:0000256" key="2">
    <source>
        <dbReference type="SAM" id="Phobius"/>
    </source>
</evidence>
<protein>
    <submittedName>
        <fullName evidence="3">Uncharacterized protein</fullName>
    </submittedName>
</protein>
<name>A0A6A5QTT6_AMPQU</name>
<evidence type="ECO:0000256" key="1">
    <source>
        <dbReference type="SAM" id="MobiDB-lite"/>
    </source>
</evidence>
<feature type="compositionally biased region" description="Low complexity" evidence="1">
    <location>
        <begin position="185"/>
        <end position="196"/>
    </location>
</feature>
<feature type="compositionally biased region" description="Basic and acidic residues" evidence="1">
    <location>
        <begin position="57"/>
        <end position="80"/>
    </location>
</feature>
<keyword evidence="2" id="KW-1133">Transmembrane helix</keyword>
<feature type="region of interest" description="Disordered" evidence="1">
    <location>
        <begin position="57"/>
        <end position="93"/>
    </location>
</feature>
<feature type="compositionally biased region" description="Low complexity" evidence="1">
    <location>
        <begin position="254"/>
        <end position="265"/>
    </location>
</feature>
<dbReference type="OrthoDB" id="3798784at2759"/>
<dbReference type="AlphaFoldDB" id="A0A6A5QTT6"/>
<feature type="region of interest" description="Disordered" evidence="1">
    <location>
        <begin position="246"/>
        <end position="495"/>
    </location>
</feature>
<keyword evidence="2" id="KW-0812">Transmembrane</keyword>
<feature type="region of interest" description="Disordered" evidence="1">
    <location>
        <begin position="182"/>
        <end position="231"/>
    </location>
</feature>
<feature type="compositionally biased region" description="Basic residues" evidence="1">
    <location>
        <begin position="81"/>
        <end position="93"/>
    </location>
</feature>
<accession>A0A6A5QTT6</accession>
<feature type="compositionally biased region" description="Pro residues" evidence="1">
    <location>
        <begin position="284"/>
        <end position="293"/>
    </location>
</feature>
<feature type="compositionally biased region" description="Polar residues" evidence="1">
    <location>
        <begin position="344"/>
        <end position="357"/>
    </location>
</feature>
<dbReference type="Proteomes" id="UP000800096">
    <property type="component" value="Unassembled WGS sequence"/>
</dbReference>
<feature type="compositionally biased region" description="Basic and acidic residues" evidence="1">
    <location>
        <begin position="204"/>
        <end position="231"/>
    </location>
</feature>
<keyword evidence="4" id="KW-1185">Reference proteome</keyword>
<dbReference type="EMBL" id="ML979134">
    <property type="protein sequence ID" value="KAF1917357.1"/>
    <property type="molecule type" value="Genomic_DNA"/>
</dbReference>
<sequence>MPSTNLIVALVFAALFGAALVWLAIYYLHRYIHRRCLELDHWFHVLTPPHWRSTCRHCDGTGREGEKKARSRSRSAERSRSRGRREKSRGRHVRAQRVIEADTEWNGIGREVQRARHALPAASPSMMQSADVYNPWLGWQGQMPGVQQFAQPATYPAMYPQAYQQYVPRAAPIAMQPPIVQQQAMPTPSSLSSMPSYQKHPRRAHTERSEAPSKSKHAPKEGPRVRKTDYIHIVDDYPPIVKEAIKKAAPPRHSTSASSTSSTSTEPAEEVPRKTIPQVTPRFAEPPPFPFPQYPHLAPRAWDPPAAYPQQFGFSGATEQARYESPYMRRMALPVGADRRGHYPSNSPPERSDSFGTRNWRRERRMEDVITSQGRRRRRFGRENPLNRTTHVQQRAEAPDHPNTKRSMFKAKDAEKDQPGGWGSVPAMSPMPLPVVEEPVSDCGSDKSKGPIVLGMPEVSEVSTETGPKESSSVPSPLVHVQPRSTSPLSAEASL</sequence>